<proteinExistence type="predicted"/>
<evidence type="ECO:0000313" key="3">
    <source>
        <dbReference type="EMBL" id="CAI7990919.1"/>
    </source>
</evidence>
<dbReference type="Proteomes" id="UP001174909">
    <property type="component" value="Unassembled WGS sequence"/>
</dbReference>
<gene>
    <name evidence="3" type="ORF">GBAR_LOCUS584</name>
</gene>
<evidence type="ECO:0000313" key="4">
    <source>
        <dbReference type="Proteomes" id="UP001174909"/>
    </source>
</evidence>
<protein>
    <submittedName>
        <fullName evidence="3">Uncharacterized protein</fullName>
    </submittedName>
</protein>
<evidence type="ECO:0000256" key="1">
    <source>
        <dbReference type="SAM" id="MobiDB-lite"/>
    </source>
</evidence>
<evidence type="ECO:0000256" key="2">
    <source>
        <dbReference type="SAM" id="Phobius"/>
    </source>
</evidence>
<feature type="non-terminal residue" evidence="3">
    <location>
        <position position="1"/>
    </location>
</feature>
<keyword evidence="2" id="KW-0812">Transmembrane</keyword>
<accession>A0AA35VSX1</accession>
<reference evidence="3" key="1">
    <citation type="submission" date="2023-03" db="EMBL/GenBank/DDBJ databases">
        <authorList>
            <person name="Steffen K."/>
            <person name="Cardenas P."/>
        </authorList>
    </citation>
    <scope>NUCLEOTIDE SEQUENCE</scope>
</reference>
<keyword evidence="2" id="KW-1133">Transmembrane helix</keyword>
<keyword evidence="2" id="KW-0472">Membrane</keyword>
<feature type="compositionally biased region" description="Low complexity" evidence="1">
    <location>
        <begin position="152"/>
        <end position="176"/>
    </location>
</feature>
<sequence length="204" mass="22620">SHYFYYCTVHCTPYCVFPSTHLIPCSHFSFVYLFLSSYVHFLLTALALFHLPSPPPLSGRDDRYTHEFVSDDDEEDGVDANNDPLQQSFANFSQVAPRFCQMMEELQSSLCDETDPSQHQHQQLLKSKMVPILSGEGPKHEHRDSGISAGETTSVVSSQPPVLSGSSSTTPTPVGSEEVVPSSGQPTAAETVKILRDCHWCCQH</sequence>
<keyword evidence="4" id="KW-1185">Reference proteome</keyword>
<feature type="transmembrane region" description="Helical" evidence="2">
    <location>
        <begin position="30"/>
        <end position="51"/>
    </location>
</feature>
<organism evidence="3 4">
    <name type="scientific">Geodia barretti</name>
    <name type="common">Barrett's horny sponge</name>
    <dbReference type="NCBI Taxonomy" id="519541"/>
    <lineage>
        <taxon>Eukaryota</taxon>
        <taxon>Metazoa</taxon>
        <taxon>Porifera</taxon>
        <taxon>Demospongiae</taxon>
        <taxon>Heteroscleromorpha</taxon>
        <taxon>Tetractinellida</taxon>
        <taxon>Astrophorina</taxon>
        <taxon>Geodiidae</taxon>
        <taxon>Geodia</taxon>
    </lineage>
</organism>
<dbReference type="AlphaFoldDB" id="A0AA35VSX1"/>
<feature type="region of interest" description="Disordered" evidence="1">
    <location>
        <begin position="133"/>
        <end position="188"/>
    </location>
</feature>
<comment type="caution">
    <text evidence="3">The sequence shown here is derived from an EMBL/GenBank/DDBJ whole genome shotgun (WGS) entry which is preliminary data.</text>
</comment>
<name>A0AA35VSX1_GEOBA</name>
<dbReference type="EMBL" id="CASHTH010000088">
    <property type="protein sequence ID" value="CAI7990919.1"/>
    <property type="molecule type" value="Genomic_DNA"/>
</dbReference>